<reference evidence="4 5" key="1">
    <citation type="submission" date="2019-03" db="EMBL/GenBank/DDBJ databases">
        <title>Genomic Encyclopedia of Archaeal and Bacterial Type Strains, Phase II (KMG-II): from individual species to whole genera.</title>
        <authorList>
            <person name="Goeker M."/>
        </authorList>
    </citation>
    <scope>NUCLEOTIDE SEQUENCE [LARGE SCALE GENOMIC DNA]</scope>
    <source>
        <strain evidence="4 5">DSM 15388</strain>
    </source>
</reference>
<evidence type="ECO:0000313" key="4">
    <source>
        <dbReference type="EMBL" id="TCS41677.1"/>
    </source>
</evidence>
<dbReference type="NCBIfam" id="TIGR02282">
    <property type="entry name" value="MltB"/>
    <property type="match status" value="1"/>
</dbReference>
<dbReference type="GO" id="GO:0009253">
    <property type="term" value="P:peptidoglycan catabolic process"/>
    <property type="evidence" value="ECO:0007669"/>
    <property type="project" value="TreeGrafter"/>
</dbReference>
<dbReference type="InterPro" id="IPR031304">
    <property type="entry name" value="SLT_2"/>
</dbReference>
<gene>
    <name evidence="4" type="ORF">BCF53_105104</name>
</gene>
<dbReference type="SUPFAM" id="SSF53955">
    <property type="entry name" value="Lysozyme-like"/>
    <property type="match status" value="1"/>
</dbReference>
<dbReference type="GO" id="GO:0008933">
    <property type="term" value="F:peptidoglycan lytic transglycosylase activity"/>
    <property type="evidence" value="ECO:0007669"/>
    <property type="project" value="TreeGrafter"/>
</dbReference>
<dbReference type="PANTHER" id="PTHR30163:SF9">
    <property type="entry name" value="MEMBRANE-BOUND LYTIC MUREIN TRANSGLYCOSYLASE B"/>
    <property type="match status" value="1"/>
</dbReference>
<comment type="caution">
    <text evidence="4">The sequence shown here is derived from an EMBL/GenBank/DDBJ whole genome shotgun (WGS) entry which is preliminary data.</text>
</comment>
<sequence>MRLVGFFIALLSCAAMAQNFTEFPRAQQVVDQLVEEHGLERELVESWMAAGTFRETSVQKLAAPAEKTKTYAEYKPMFVSRETIRYGKRFVEHNAQLLAKAEQIYGVPAEIIAAIIGVESRYGISKGRHNTFSSLGTLAVTEGRRADYFQREWLRFILIAVEQGFDPTEMKGSYAGATGYPQFMPSSYVAYAVDHDEDGDINIWDDPYDAIGSVANYLKENGWQKGEPIISEVTLSGDYEQVKINSFERDRTLDAVQAMGWQPEIVRDGSSLVFPVRLDGDDEPHYWLGYKNFWVISRYNRSTAYSMAVFHLSEEIAMTEGTD</sequence>
<organism evidence="4 5">
    <name type="scientific">Reinekea marinisedimentorum</name>
    <dbReference type="NCBI Taxonomy" id="230495"/>
    <lineage>
        <taxon>Bacteria</taxon>
        <taxon>Pseudomonadati</taxon>
        <taxon>Pseudomonadota</taxon>
        <taxon>Gammaproteobacteria</taxon>
        <taxon>Oceanospirillales</taxon>
        <taxon>Saccharospirillaceae</taxon>
        <taxon>Reinekea</taxon>
    </lineage>
</organism>
<accession>A0A4R3IB55</accession>
<dbReference type="Proteomes" id="UP000295793">
    <property type="component" value="Unassembled WGS sequence"/>
</dbReference>
<dbReference type="AlphaFoldDB" id="A0A4R3IB55"/>
<dbReference type="InterPro" id="IPR011757">
    <property type="entry name" value="Lytic_transglycosylase_MltB"/>
</dbReference>
<evidence type="ECO:0000256" key="1">
    <source>
        <dbReference type="PIRSR" id="PIRSR611757-1"/>
    </source>
</evidence>
<dbReference type="OrthoDB" id="9772911at2"/>
<keyword evidence="5" id="KW-1185">Reference proteome</keyword>
<evidence type="ECO:0000256" key="2">
    <source>
        <dbReference type="SAM" id="SignalP"/>
    </source>
</evidence>
<feature type="chain" id="PRO_5020634127" evidence="2">
    <location>
        <begin position="18"/>
        <end position="323"/>
    </location>
</feature>
<evidence type="ECO:0000313" key="5">
    <source>
        <dbReference type="Proteomes" id="UP000295793"/>
    </source>
</evidence>
<dbReference type="InterPro" id="IPR043426">
    <property type="entry name" value="MltB-like"/>
</dbReference>
<dbReference type="Gene3D" id="1.10.8.350">
    <property type="entry name" value="Bacterial muramidase"/>
    <property type="match status" value="1"/>
</dbReference>
<feature type="signal peptide" evidence="2">
    <location>
        <begin position="1"/>
        <end position="17"/>
    </location>
</feature>
<dbReference type="Pfam" id="PF13406">
    <property type="entry name" value="SLT_2"/>
    <property type="match status" value="1"/>
</dbReference>
<evidence type="ECO:0000259" key="3">
    <source>
        <dbReference type="Pfam" id="PF13406"/>
    </source>
</evidence>
<proteinExistence type="predicted"/>
<feature type="active site" evidence="1">
    <location>
        <position position="119"/>
    </location>
</feature>
<dbReference type="Gene3D" id="1.10.530.10">
    <property type="match status" value="1"/>
</dbReference>
<dbReference type="CDD" id="cd13399">
    <property type="entry name" value="Slt35-like"/>
    <property type="match status" value="1"/>
</dbReference>
<dbReference type="EMBL" id="SLZR01000005">
    <property type="protein sequence ID" value="TCS41677.1"/>
    <property type="molecule type" value="Genomic_DNA"/>
</dbReference>
<dbReference type="RefSeq" id="WP_132701098.1">
    <property type="nucleotide sequence ID" value="NZ_SLZR01000005.1"/>
</dbReference>
<dbReference type="InterPro" id="IPR023346">
    <property type="entry name" value="Lysozyme-like_dom_sf"/>
</dbReference>
<keyword evidence="2" id="KW-0732">Signal</keyword>
<name>A0A4R3IB55_9GAMM</name>
<protein>
    <submittedName>
        <fullName evidence="4">Membrane-bound lytic murein transglycosylase B</fullName>
    </submittedName>
</protein>
<dbReference type="PANTHER" id="PTHR30163">
    <property type="entry name" value="MEMBRANE-BOUND LYTIC MUREIN TRANSGLYCOSYLASE B"/>
    <property type="match status" value="1"/>
</dbReference>
<feature type="domain" description="Transglycosylase SLT" evidence="3">
    <location>
        <begin position="27"/>
        <end position="314"/>
    </location>
</feature>